<dbReference type="AlphaFoldDB" id="A0A3P5XQQ3"/>
<keyword evidence="1" id="KW-1133">Transmembrane helix</keyword>
<evidence type="ECO:0000313" key="2">
    <source>
        <dbReference type="EMBL" id="VDC31167.1"/>
    </source>
</evidence>
<proteinExistence type="predicted"/>
<dbReference type="Proteomes" id="UP000280861">
    <property type="component" value="Unassembled WGS sequence"/>
</dbReference>
<dbReference type="EMBL" id="UXAU01000038">
    <property type="protein sequence ID" value="VDC31167.1"/>
    <property type="molecule type" value="Genomic_DNA"/>
</dbReference>
<organism evidence="2 3">
    <name type="scientific">Arthrobacter ulcerisalmonis</name>
    <dbReference type="NCBI Taxonomy" id="2483813"/>
    <lineage>
        <taxon>Bacteria</taxon>
        <taxon>Bacillati</taxon>
        <taxon>Actinomycetota</taxon>
        <taxon>Actinomycetes</taxon>
        <taxon>Micrococcales</taxon>
        <taxon>Micrococcaceae</taxon>
        <taxon>Arthrobacter</taxon>
    </lineage>
</organism>
<feature type="transmembrane region" description="Helical" evidence="1">
    <location>
        <begin position="12"/>
        <end position="42"/>
    </location>
</feature>
<protein>
    <submittedName>
        <fullName evidence="2">Uncharacterized protein</fullName>
    </submittedName>
</protein>
<keyword evidence="1" id="KW-0812">Transmembrane</keyword>
<evidence type="ECO:0000256" key="1">
    <source>
        <dbReference type="SAM" id="Phobius"/>
    </source>
</evidence>
<keyword evidence="1" id="KW-0472">Membrane</keyword>
<accession>A0A3P5XQQ3</accession>
<keyword evidence="3" id="KW-1185">Reference proteome</keyword>
<dbReference type="RefSeq" id="WP_160118989.1">
    <property type="nucleotide sequence ID" value="NZ_CBCRYA010000001.1"/>
</dbReference>
<reference evidence="2 3" key="1">
    <citation type="submission" date="2018-11" db="EMBL/GenBank/DDBJ databases">
        <authorList>
            <person name="Criscuolo A."/>
        </authorList>
    </citation>
    <scope>NUCLEOTIDE SEQUENCE [LARGE SCALE GENOMIC DNA]</scope>
    <source>
        <strain evidence="2">AT11b</strain>
    </source>
</reference>
<evidence type="ECO:0000313" key="3">
    <source>
        <dbReference type="Proteomes" id="UP000280861"/>
    </source>
</evidence>
<sequence length="55" mass="5851">MSADLSLSPILLVYAGPLAVAAAFFALSFAAAFILPLVSVFAHTVLYRLAERWAP</sequence>
<name>A0A3P5XQQ3_9MICC</name>
<gene>
    <name evidence="2" type="ORF">PSET11_02879</name>
</gene>